<reference evidence="1" key="1">
    <citation type="submission" date="2020-12" db="EMBL/GenBank/DDBJ databases">
        <title>Metabolic potential, ecology and presence of endohyphal bacteria is reflected in genomic diversity of Mucoromycotina.</title>
        <authorList>
            <person name="Muszewska A."/>
            <person name="Okrasinska A."/>
            <person name="Steczkiewicz K."/>
            <person name="Drgas O."/>
            <person name="Orlowska M."/>
            <person name="Perlinska-Lenart U."/>
            <person name="Aleksandrzak-Piekarczyk T."/>
            <person name="Szatraj K."/>
            <person name="Zielenkiewicz U."/>
            <person name="Pilsyk S."/>
            <person name="Malc E."/>
            <person name="Mieczkowski P."/>
            <person name="Kruszewska J.S."/>
            <person name="Biernat P."/>
            <person name="Pawlowska J."/>
        </authorList>
    </citation>
    <scope>NUCLEOTIDE SEQUENCE</scope>
    <source>
        <strain evidence="1">WA0000017839</strain>
    </source>
</reference>
<name>A0A8H7RI60_9FUNG</name>
<evidence type="ECO:0000313" key="1">
    <source>
        <dbReference type="EMBL" id="KAG2211601.1"/>
    </source>
</evidence>
<protein>
    <submittedName>
        <fullName evidence="1">Uncharacterized protein</fullName>
    </submittedName>
</protein>
<accession>A0A8H7RI60</accession>
<dbReference type="EMBL" id="JAEPRD010000008">
    <property type="protein sequence ID" value="KAG2211601.1"/>
    <property type="molecule type" value="Genomic_DNA"/>
</dbReference>
<dbReference type="AlphaFoldDB" id="A0A8H7RI60"/>
<dbReference type="Proteomes" id="UP000603453">
    <property type="component" value="Unassembled WGS sequence"/>
</dbReference>
<comment type="caution">
    <text evidence="1">The sequence shown here is derived from an EMBL/GenBank/DDBJ whole genome shotgun (WGS) entry which is preliminary data.</text>
</comment>
<evidence type="ECO:0000313" key="2">
    <source>
        <dbReference type="Proteomes" id="UP000603453"/>
    </source>
</evidence>
<organism evidence="1 2">
    <name type="scientific">Mucor saturninus</name>
    <dbReference type="NCBI Taxonomy" id="64648"/>
    <lineage>
        <taxon>Eukaryota</taxon>
        <taxon>Fungi</taxon>
        <taxon>Fungi incertae sedis</taxon>
        <taxon>Mucoromycota</taxon>
        <taxon>Mucoromycotina</taxon>
        <taxon>Mucoromycetes</taxon>
        <taxon>Mucorales</taxon>
        <taxon>Mucorineae</taxon>
        <taxon>Mucoraceae</taxon>
        <taxon>Mucor</taxon>
    </lineage>
</organism>
<proteinExistence type="predicted"/>
<sequence length="79" mass="9115">MDPRISLRANWVKQRDPLTPCQPKLPVIALFRRVWTYSHLPNREKGVVLSPSVHAGSRKLNRHFALIDSSFIYMDSSVL</sequence>
<keyword evidence="2" id="KW-1185">Reference proteome</keyword>
<gene>
    <name evidence="1" type="ORF">INT47_008697</name>
</gene>